<accession>A0A1I6I3U8</accession>
<organism evidence="2 3">
    <name type="scientific">Yoonia tamlensis</name>
    <dbReference type="NCBI Taxonomy" id="390270"/>
    <lineage>
        <taxon>Bacteria</taxon>
        <taxon>Pseudomonadati</taxon>
        <taxon>Pseudomonadota</taxon>
        <taxon>Alphaproteobacteria</taxon>
        <taxon>Rhodobacterales</taxon>
        <taxon>Paracoccaceae</taxon>
        <taxon>Yoonia</taxon>
    </lineage>
</organism>
<feature type="signal peptide" evidence="1">
    <location>
        <begin position="1"/>
        <end position="27"/>
    </location>
</feature>
<gene>
    <name evidence="2" type="ORF">SAMN04488005_3256</name>
</gene>
<sequence length="189" mass="20022">MHKMTRRQVIAMIPSSTVLLCPAILNAQTEIDTDWADIPRDTPIGHNSLIEVPAGPAEIEISALLPGEVTVIARPSEDETYASTGMIQYVAVHHRTAEQIAFGQANDRAGTVQNPAYFVTNLVCSHRGKAVGITGNPSAPFACTDRGGRHSSVYDAAGFGVSGASKDEYLSIPDYQLSVSGDTVVIALA</sequence>
<dbReference type="Proteomes" id="UP000199478">
    <property type="component" value="Unassembled WGS sequence"/>
</dbReference>
<dbReference type="EMBL" id="FOYP01000004">
    <property type="protein sequence ID" value="SFR61318.1"/>
    <property type="molecule type" value="Genomic_DNA"/>
</dbReference>
<dbReference type="Gene3D" id="2.102.10.10">
    <property type="entry name" value="Rieske [2Fe-2S] iron-sulphur domain"/>
    <property type="match status" value="1"/>
</dbReference>
<reference evidence="3" key="1">
    <citation type="submission" date="2016-10" db="EMBL/GenBank/DDBJ databases">
        <authorList>
            <person name="Varghese N."/>
            <person name="Submissions S."/>
        </authorList>
    </citation>
    <scope>NUCLEOTIDE SEQUENCE [LARGE SCALE GENOMIC DNA]</scope>
    <source>
        <strain evidence="3">DSM 26879</strain>
    </source>
</reference>
<dbReference type="OrthoDB" id="7650905at2"/>
<protein>
    <recommendedName>
        <fullName evidence="4">Rieske domain-containing protein</fullName>
    </recommendedName>
</protein>
<name>A0A1I6I3U8_9RHOB</name>
<evidence type="ECO:0000256" key="1">
    <source>
        <dbReference type="SAM" id="SignalP"/>
    </source>
</evidence>
<evidence type="ECO:0000313" key="2">
    <source>
        <dbReference type="EMBL" id="SFR61318.1"/>
    </source>
</evidence>
<evidence type="ECO:0008006" key="4">
    <source>
        <dbReference type="Google" id="ProtNLM"/>
    </source>
</evidence>
<dbReference type="STRING" id="390270.SAMN04488005_3256"/>
<evidence type="ECO:0000313" key="3">
    <source>
        <dbReference type="Proteomes" id="UP000199478"/>
    </source>
</evidence>
<feature type="chain" id="PRO_5011734066" description="Rieske domain-containing protein" evidence="1">
    <location>
        <begin position="28"/>
        <end position="189"/>
    </location>
</feature>
<proteinExistence type="predicted"/>
<dbReference type="RefSeq" id="WP_131802446.1">
    <property type="nucleotide sequence ID" value="NZ_FOYP01000004.1"/>
</dbReference>
<keyword evidence="1" id="KW-0732">Signal</keyword>
<dbReference type="GO" id="GO:0051537">
    <property type="term" value="F:2 iron, 2 sulfur cluster binding"/>
    <property type="evidence" value="ECO:0007669"/>
    <property type="project" value="InterPro"/>
</dbReference>
<keyword evidence="3" id="KW-1185">Reference proteome</keyword>
<dbReference type="InterPro" id="IPR036922">
    <property type="entry name" value="Rieske_2Fe-2S_sf"/>
</dbReference>
<dbReference type="AlphaFoldDB" id="A0A1I6I3U8"/>